<keyword evidence="2" id="KW-1133">Transmembrane helix</keyword>
<keyword evidence="2" id="KW-0472">Membrane</keyword>
<evidence type="ECO:0000256" key="1">
    <source>
        <dbReference type="SAM" id="MobiDB-lite"/>
    </source>
</evidence>
<keyword evidence="2" id="KW-0812">Transmembrane</keyword>
<dbReference type="Proteomes" id="UP000005408">
    <property type="component" value="Unassembled WGS sequence"/>
</dbReference>
<organism evidence="3 4">
    <name type="scientific">Magallana gigas</name>
    <name type="common">Pacific oyster</name>
    <name type="synonym">Crassostrea gigas</name>
    <dbReference type="NCBI Taxonomy" id="29159"/>
    <lineage>
        <taxon>Eukaryota</taxon>
        <taxon>Metazoa</taxon>
        <taxon>Spiralia</taxon>
        <taxon>Lophotrochozoa</taxon>
        <taxon>Mollusca</taxon>
        <taxon>Bivalvia</taxon>
        <taxon>Autobranchia</taxon>
        <taxon>Pteriomorphia</taxon>
        <taxon>Ostreida</taxon>
        <taxon>Ostreoidea</taxon>
        <taxon>Ostreidae</taxon>
        <taxon>Magallana</taxon>
    </lineage>
</organism>
<name>A0A8W8LYJ7_MAGGI</name>
<feature type="transmembrane region" description="Helical" evidence="2">
    <location>
        <begin position="12"/>
        <end position="36"/>
    </location>
</feature>
<protein>
    <submittedName>
        <fullName evidence="3">Uncharacterized protein</fullName>
    </submittedName>
</protein>
<keyword evidence="4" id="KW-1185">Reference proteome</keyword>
<feature type="region of interest" description="Disordered" evidence="1">
    <location>
        <begin position="69"/>
        <end position="109"/>
    </location>
</feature>
<feature type="compositionally biased region" description="Polar residues" evidence="1">
    <location>
        <begin position="69"/>
        <end position="98"/>
    </location>
</feature>
<evidence type="ECO:0000313" key="3">
    <source>
        <dbReference type="EnsemblMetazoa" id="G29715.1:cds"/>
    </source>
</evidence>
<dbReference type="AlphaFoldDB" id="A0A8W8LYJ7"/>
<proteinExistence type="predicted"/>
<sequence length="109" mass="11808">MKIVKTNTHIGGTLGALFGGLILGVIVTAIVTTLVYRRLTFRTRNSEEPDVMSAENRACGASKISYTNNKKQKVAKSSPNSFSEETPAYNTLQPTSLSLEEGHYSTLGQ</sequence>
<evidence type="ECO:0000256" key="2">
    <source>
        <dbReference type="SAM" id="Phobius"/>
    </source>
</evidence>
<accession>A0A8W8LYJ7</accession>
<evidence type="ECO:0000313" key="4">
    <source>
        <dbReference type="Proteomes" id="UP000005408"/>
    </source>
</evidence>
<dbReference type="EnsemblMetazoa" id="G29715.1">
    <property type="protein sequence ID" value="G29715.1:cds"/>
    <property type="gene ID" value="G29715"/>
</dbReference>
<reference evidence="3" key="1">
    <citation type="submission" date="2022-08" db="UniProtKB">
        <authorList>
            <consortium name="EnsemblMetazoa"/>
        </authorList>
    </citation>
    <scope>IDENTIFICATION</scope>
    <source>
        <strain evidence="3">05x7-T-G4-1.051#20</strain>
    </source>
</reference>